<dbReference type="EMBL" id="KV878211">
    <property type="protein sequence ID" value="OJJ36473.1"/>
    <property type="molecule type" value="Genomic_DNA"/>
</dbReference>
<dbReference type="GeneID" id="63750667"/>
<keyword evidence="2" id="KW-1185">Reference proteome</keyword>
<evidence type="ECO:0000313" key="1">
    <source>
        <dbReference type="EMBL" id="OJJ36473.1"/>
    </source>
</evidence>
<gene>
    <name evidence="1" type="ORF">ASPWEDRAFT_38049</name>
</gene>
<evidence type="ECO:0000313" key="2">
    <source>
        <dbReference type="Proteomes" id="UP000184383"/>
    </source>
</evidence>
<protein>
    <submittedName>
        <fullName evidence="1">Uncharacterized protein</fullName>
    </submittedName>
</protein>
<sequence length="232" mass="23975">MTARSAGESIRISESPCVVDPERRYPVLSCFEGSKQVGSTPARQGIFARLCPAELCNGLAFISLISIFYARQDNWSALTSALSISRNFSTPTKTANLGNISPPPRSLIPEIISALPASVFVQLVNPSQRSALASEFQAGTTPSWYNSLPTDVKNYMAVVRSQVSAGALTATTGLAYQTDTTSSDPSTTTAESATETAATTSSSQGAAAAAQPTGMVVGGMGALGVLGLAMAL</sequence>
<organism evidence="1 2">
    <name type="scientific">Aspergillus wentii DTO 134E9</name>
    <dbReference type="NCBI Taxonomy" id="1073089"/>
    <lineage>
        <taxon>Eukaryota</taxon>
        <taxon>Fungi</taxon>
        <taxon>Dikarya</taxon>
        <taxon>Ascomycota</taxon>
        <taxon>Pezizomycotina</taxon>
        <taxon>Eurotiomycetes</taxon>
        <taxon>Eurotiomycetidae</taxon>
        <taxon>Eurotiales</taxon>
        <taxon>Aspergillaceae</taxon>
        <taxon>Aspergillus</taxon>
        <taxon>Aspergillus subgen. Cremei</taxon>
    </lineage>
</organism>
<accession>A0A1L9RNM7</accession>
<reference evidence="2" key="1">
    <citation type="journal article" date="2017" name="Genome Biol.">
        <title>Comparative genomics reveals high biological diversity and specific adaptations in the industrially and medically important fungal genus Aspergillus.</title>
        <authorList>
            <person name="de Vries R.P."/>
            <person name="Riley R."/>
            <person name="Wiebenga A."/>
            <person name="Aguilar-Osorio G."/>
            <person name="Amillis S."/>
            <person name="Uchima C.A."/>
            <person name="Anderluh G."/>
            <person name="Asadollahi M."/>
            <person name="Askin M."/>
            <person name="Barry K."/>
            <person name="Battaglia E."/>
            <person name="Bayram O."/>
            <person name="Benocci T."/>
            <person name="Braus-Stromeyer S.A."/>
            <person name="Caldana C."/>
            <person name="Canovas D."/>
            <person name="Cerqueira G.C."/>
            <person name="Chen F."/>
            <person name="Chen W."/>
            <person name="Choi C."/>
            <person name="Clum A."/>
            <person name="Dos Santos R.A."/>
            <person name="Damasio A.R."/>
            <person name="Diallinas G."/>
            <person name="Emri T."/>
            <person name="Fekete E."/>
            <person name="Flipphi M."/>
            <person name="Freyberg S."/>
            <person name="Gallo A."/>
            <person name="Gournas C."/>
            <person name="Habgood R."/>
            <person name="Hainaut M."/>
            <person name="Harispe M.L."/>
            <person name="Henrissat B."/>
            <person name="Hilden K.S."/>
            <person name="Hope R."/>
            <person name="Hossain A."/>
            <person name="Karabika E."/>
            <person name="Karaffa L."/>
            <person name="Karanyi Z."/>
            <person name="Krasevec N."/>
            <person name="Kuo A."/>
            <person name="Kusch H."/>
            <person name="LaButti K."/>
            <person name="Lagendijk E.L."/>
            <person name="Lapidus A."/>
            <person name="Levasseur A."/>
            <person name="Lindquist E."/>
            <person name="Lipzen A."/>
            <person name="Logrieco A.F."/>
            <person name="MacCabe A."/>
            <person name="Maekelae M.R."/>
            <person name="Malavazi I."/>
            <person name="Melin P."/>
            <person name="Meyer V."/>
            <person name="Mielnichuk N."/>
            <person name="Miskei M."/>
            <person name="Molnar A.P."/>
            <person name="Mule G."/>
            <person name="Ngan C.Y."/>
            <person name="Orejas M."/>
            <person name="Orosz E."/>
            <person name="Ouedraogo J.P."/>
            <person name="Overkamp K.M."/>
            <person name="Park H.-S."/>
            <person name="Perrone G."/>
            <person name="Piumi F."/>
            <person name="Punt P.J."/>
            <person name="Ram A.F."/>
            <person name="Ramon A."/>
            <person name="Rauscher S."/>
            <person name="Record E."/>
            <person name="Riano-Pachon D.M."/>
            <person name="Robert V."/>
            <person name="Roehrig J."/>
            <person name="Ruller R."/>
            <person name="Salamov A."/>
            <person name="Salih N.S."/>
            <person name="Samson R.A."/>
            <person name="Sandor E."/>
            <person name="Sanguinetti M."/>
            <person name="Schuetze T."/>
            <person name="Sepcic K."/>
            <person name="Shelest E."/>
            <person name="Sherlock G."/>
            <person name="Sophianopoulou V."/>
            <person name="Squina F.M."/>
            <person name="Sun H."/>
            <person name="Susca A."/>
            <person name="Todd R.B."/>
            <person name="Tsang A."/>
            <person name="Unkles S.E."/>
            <person name="van de Wiele N."/>
            <person name="van Rossen-Uffink D."/>
            <person name="Oliveira J.V."/>
            <person name="Vesth T.C."/>
            <person name="Visser J."/>
            <person name="Yu J.-H."/>
            <person name="Zhou M."/>
            <person name="Andersen M.R."/>
            <person name="Archer D.B."/>
            <person name="Baker S.E."/>
            <person name="Benoit I."/>
            <person name="Brakhage A.A."/>
            <person name="Braus G.H."/>
            <person name="Fischer R."/>
            <person name="Frisvad J.C."/>
            <person name="Goldman G.H."/>
            <person name="Houbraken J."/>
            <person name="Oakley B."/>
            <person name="Pocsi I."/>
            <person name="Scazzocchio C."/>
            <person name="Seiboth B."/>
            <person name="vanKuyk P.A."/>
            <person name="Wortman J."/>
            <person name="Dyer P.S."/>
            <person name="Grigoriev I.V."/>
        </authorList>
    </citation>
    <scope>NUCLEOTIDE SEQUENCE [LARGE SCALE GENOMIC DNA]</scope>
    <source>
        <strain evidence="2">DTO 134E9</strain>
    </source>
</reference>
<dbReference type="VEuPathDB" id="FungiDB:ASPWEDRAFT_38049"/>
<dbReference type="Proteomes" id="UP000184383">
    <property type="component" value="Unassembled WGS sequence"/>
</dbReference>
<dbReference type="OrthoDB" id="5419608at2759"/>
<dbReference type="AlphaFoldDB" id="A0A1L9RNM7"/>
<dbReference type="RefSeq" id="XP_040690149.1">
    <property type="nucleotide sequence ID" value="XM_040834819.1"/>
</dbReference>
<proteinExistence type="predicted"/>
<name>A0A1L9RNM7_ASPWE</name>